<reference evidence="2 3" key="1">
    <citation type="journal article" date="2021" name="Elife">
        <title>Chloroplast acquisition without the gene transfer in kleptoplastic sea slugs, Plakobranchus ocellatus.</title>
        <authorList>
            <person name="Maeda T."/>
            <person name="Takahashi S."/>
            <person name="Yoshida T."/>
            <person name="Shimamura S."/>
            <person name="Takaki Y."/>
            <person name="Nagai Y."/>
            <person name="Toyoda A."/>
            <person name="Suzuki Y."/>
            <person name="Arimoto A."/>
            <person name="Ishii H."/>
            <person name="Satoh N."/>
            <person name="Nishiyama T."/>
            <person name="Hasebe M."/>
            <person name="Maruyama T."/>
            <person name="Minagawa J."/>
            <person name="Obokata J."/>
            <person name="Shigenobu S."/>
        </authorList>
    </citation>
    <scope>NUCLEOTIDE SEQUENCE [LARGE SCALE GENOMIC DNA]</scope>
</reference>
<organism evidence="2 3">
    <name type="scientific">Plakobranchus ocellatus</name>
    <dbReference type="NCBI Taxonomy" id="259542"/>
    <lineage>
        <taxon>Eukaryota</taxon>
        <taxon>Metazoa</taxon>
        <taxon>Spiralia</taxon>
        <taxon>Lophotrochozoa</taxon>
        <taxon>Mollusca</taxon>
        <taxon>Gastropoda</taxon>
        <taxon>Heterobranchia</taxon>
        <taxon>Euthyneura</taxon>
        <taxon>Panpulmonata</taxon>
        <taxon>Sacoglossa</taxon>
        <taxon>Placobranchoidea</taxon>
        <taxon>Plakobranchidae</taxon>
        <taxon>Plakobranchus</taxon>
    </lineage>
</organism>
<dbReference type="AlphaFoldDB" id="A0AAV3ZYZ2"/>
<accession>A0AAV3ZYZ2</accession>
<dbReference type="Proteomes" id="UP000735302">
    <property type="component" value="Unassembled WGS sequence"/>
</dbReference>
<proteinExistence type="predicted"/>
<evidence type="ECO:0000313" key="3">
    <source>
        <dbReference type="Proteomes" id="UP000735302"/>
    </source>
</evidence>
<evidence type="ECO:0000256" key="1">
    <source>
        <dbReference type="SAM" id="MobiDB-lite"/>
    </source>
</evidence>
<sequence>MISVCMRPSGEGVDGKFYIETVTQRFSQISGQIQESLRHHHPERGRQRLGHEDMTFGHPSLRSLDEVSPGERGPGPLGFVYK</sequence>
<evidence type="ECO:0000313" key="2">
    <source>
        <dbReference type="EMBL" id="GFO04196.1"/>
    </source>
</evidence>
<comment type="caution">
    <text evidence="2">The sequence shown here is derived from an EMBL/GenBank/DDBJ whole genome shotgun (WGS) entry which is preliminary data.</text>
</comment>
<feature type="compositionally biased region" description="Basic and acidic residues" evidence="1">
    <location>
        <begin position="44"/>
        <end position="55"/>
    </location>
</feature>
<name>A0AAV3ZYZ2_9GAST</name>
<dbReference type="EMBL" id="BLXT01003737">
    <property type="protein sequence ID" value="GFO04196.1"/>
    <property type="molecule type" value="Genomic_DNA"/>
</dbReference>
<protein>
    <submittedName>
        <fullName evidence="2">Uncharacterized protein</fullName>
    </submittedName>
</protein>
<feature type="region of interest" description="Disordered" evidence="1">
    <location>
        <begin position="36"/>
        <end position="82"/>
    </location>
</feature>
<keyword evidence="3" id="KW-1185">Reference proteome</keyword>
<gene>
    <name evidence="2" type="ORF">PoB_003070100</name>
</gene>